<protein>
    <submittedName>
        <fullName evidence="2">Uncharacterized protein</fullName>
    </submittedName>
</protein>
<evidence type="ECO:0000256" key="1">
    <source>
        <dbReference type="SAM" id="MobiDB-lite"/>
    </source>
</evidence>
<organism evidence="2 3">
    <name type="scientific">Saguinus oedipus</name>
    <name type="common">Cotton-top tamarin</name>
    <name type="synonym">Oedipomidas oedipus</name>
    <dbReference type="NCBI Taxonomy" id="9490"/>
    <lineage>
        <taxon>Eukaryota</taxon>
        <taxon>Metazoa</taxon>
        <taxon>Chordata</taxon>
        <taxon>Craniata</taxon>
        <taxon>Vertebrata</taxon>
        <taxon>Euteleostomi</taxon>
        <taxon>Mammalia</taxon>
        <taxon>Eutheria</taxon>
        <taxon>Euarchontoglires</taxon>
        <taxon>Primates</taxon>
        <taxon>Haplorrhini</taxon>
        <taxon>Platyrrhini</taxon>
        <taxon>Cebidae</taxon>
        <taxon>Callitrichinae</taxon>
        <taxon>Saguinus</taxon>
    </lineage>
</organism>
<comment type="caution">
    <text evidence="2">The sequence shown here is derived from an EMBL/GenBank/DDBJ whole genome shotgun (WGS) entry which is preliminary data.</text>
</comment>
<gene>
    <name evidence="2" type="ORF">P7K49_021233</name>
</gene>
<keyword evidence="3" id="KW-1185">Reference proteome</keyword>
<accession>A0ABQ9USZ7</accession>
<evidence type="ECO:0000313" key="2">
    <source>
        <dbReference type="EMBL" id="KAK2099885.1"/>
    </source>
</evidence>
<dbReference type="EMBL" id="JASSZA010000010">
    <property type="protein sequence ID" value="KAK2099885.1"/>
    <property type="molecule type" value="Genomic_DNA"/>
</dbReference>
<name>A0ABQ9USZ7_SAGOE</name>
<feature type="non-terminal residue" evidence="2">
    <location>
        <position position="63"/>
    </location>
</feature>
<evidence type="ECO:0000313" key="3">
    <source>
        <dbReference type="Proteomes" id="UP001266305"/>
    </source>
</evidence>
<reference evidence="2 3" key="1">
    <citation type="submission" date="2023-05" db="EMBL/GenBank/DDBJ databases">
        <title>B98-5 Cell Line De Novo Hybrid Assembly: An Optical Mapping Approach.</title>
        <authorList>
            <person name="Kananen K."/>
            <person name="Auerbach J.A."/>
            <person name="Kautto E."/>
            <person name="Blachly J.S."/>
        </authorList>
    </citation>
    <scope>NUCLEOTIDE SEQUENCE [LARGE SCALE GENOMIC DNA]</scope>
    <source>
        <strain evidence="2">B95-8</strain>
        <tissue evidence="2">Cell line</tissue>
    </source>
</reference>
<proteinExistence type="predicted"/>
<feature type="region of interest" description="Disordered" evidence="1">
    <location>
        <begin position="42"/>
        <end position="63"/>
    </location>
</feature>
<feature type="non-terminal residue" evidence="2">
    <location>
        <position position="1"/>
    </location>
</feature>
<sequence length="63" mass="6347">QAARVGGEEAEGRGAREGLGVSLACPCPPPAVLARAVEVLGGKGRQSGPEESPARECSEEGFI</sequence>
<feature type="compositionally biased region" description="Basic and acidic residues" evidence="1">
    <location>
        <begin position="52"/>
        <end position="63"/>
    </location>
</feature>
<dbReference type="Proteomes" id="UP001266305">
    <property type="component" value="Unassembled WGS sequence"/>
</dbReference>